<feature type="compositionally biased region" description="Low complexity" evidence="5">
    <location>
        <begin position="308"/>
        <end position="317"/>
    </location>
</feature>
<keyword evidence="2" id="KW-0240">DNA-directed RNA polymerase</keyword>
<dbReference type="GO" id="GO:0003677">
    <property type="term" value="F:DNA binding"/>
    <property type="evidence" value="ECO:0007669"/>
    <property type="project" value="InterPro"/>
</dbReference>
<feature type="compositionally biased region" description="Acidic residues" evidence="5">
    <location>
        <begin position="249"/>
        <end position="258"/>
    </location>
</feature>
<feature type="compositionally biased region" description="Basic and acidic residues" evidence="5">
    <location>
        <begin position="182"/>
        <end position="200"/>
    </location>
</feature>
<evidence type="ECO:0000256" key="2">
    <source>
        <dbReference type="ARBA" id="ARBA00022478"/>
    </source>
</evidence>
<keyword evidence="4" id="KW-0539">Nucleus</keyword>
<keyword evidence="3" id="KW-0804">Transcription</keyword>
<dbReference type="InterPro" id="IPR007811">
    <property type="entry name" value="RPC4"/>
</dbReference>
<evidence type="ECO:0000313" key="6">
    <source>
        <dbReference type="EMBL" id="KZS94454.1"/>
    </source>
</evidence>
<feature type="compositionally biased region" description="Acidic residues" evidence="5">
    <location>
        <begin position="162"/>
        <end position="177"/>
    </location>
</feature>
<reference evidence="6 7" key="1">
    <citation type="journal article" date="2016" name="Mol. Biol. Evol.">
        <title>Comparative Genomics of Early-Diverging Mushroom-Forming Fungi Provides Insights into the Origins of Lignocellulose Decay Capabilities.</title>
        <authorList>
            <person name="Nagy L.G."/>
            <person name="Riley R."/>
            <person name="Tritt A."/>
            <person name="Adam C."/>
            <person name="Daum C."/>
            <person name="Floudas D."/>
            <person name="Sun H."/>
            <person name="Yadav J.S."/>
            <person name="Pangilinan J."/>
            <person name="Larsson K.H."/>
            <person name="Matsuura K."/>
            <person name="Barry K."/>
            <person name="Labutti K."/>
            <person name="Kuo R."/>
            <person name="Ohm R.A."/>
            <person name="Bhattacharya S.S."/>
            <person name="Shirouzu T."/>
            <person name="Yoshinaga Y."/>
            <person name="Martin F.M."/>
            <person name="Grigoriev I.V."/>
            <person name="Hibbett D.S."/>
        </authorList>
    </citation>
    <scope>NUCLEOTIDE SEQUENCE [LARGE SCALE GENOMIC DNA]</scope>
    <source>
        <strain evidence="6 7">HHB9708</strain>
    </source>
</reference>
<sequence>MSEPPVASTSAAGDSAPAPSGSKAIGSFAKKQDDITRKGTAKMKFVPTLPVRRKKAEGETKAEEPVASTSSDRGGRGRGRGRGGARGGAPREPVQMTASGPFAMGPALPSAGGRGRSDGTQMVPITPGASRALGANLTETTAPALKREKDKRAISVGSNTPDVEDVEVYSDPDEGVEIVDMSDVKKMDWMAPESLKDEKGKKKNKGKKSEAKVKKETGPPGPSTGEPSSIPSDEDEDMKDLANAIDLSESGDEEPSEDLVEHFAARNDALPDSGRSGKLFFFQFPKPFPTFVSAEPESADVEMTDVDAPPAASSSSTNPPPSEKALGKRVSFAPDVKPGAATPTETKPKPNDPKDPKAPKIVEPPPKVEGHIGQLELYRSGAVKLRLRNGTLLDVTSGSQTTFLQQAVHLDPTTKKLCVLGEVTQRFMVSPDIDTLLDDVEKNDSLAFDQDDHAKPPAEQK</sequence>
<feature type="compositionally biased region" description="Low complexity" evidence="5">
    <location>
        <begin position="7"/>
        <end position="22"/>
    </location>
</feature>
<proteinExistence type="predicted"/>
<dbReference type="PANTHER" id="PTHR13408:SF0">
    <property type="entry name" value="DNA-DIRECTED RNA POLYMERASE III SUBUNIT RPC4"/>
    <property type="match status" value="1"/>
</dbReference>
<dbReference type="GO" id="GO:0005666">
    <property type="term" value="C:RNA polymerase III complex"/>
    <property type="evidence" value="ECO:0007669"/>
    <property type="project" value="InterPro"/>
</dbReference>
<evidence type="ECO:0000256" key="1">
    <source>
        <dbReference type="ARBA" id="ARBA00004123"/>
    </source>
</evidence>
<dbReference type="Proteomes" id="UP000076722">
    <property type="component" value="Unassembled WGS sequence"/>
</dbReference>
<evidence type="ECO:0000256" key="3">
    <source>
        <dbReference type="ARBA" id="ARBA00023163"/>
    </source>
</evidence>
<feature type="region of interest" description="Disordered" evidence="5">
    <location>
        <begin position="291"/>
        <end position="368"/>
    </location>
</feature>
<comment type="subcellular location">
    <subcellularLocation>
        <location evidence="1">Nucleus</location>
    </subcellularLocation>
</comment>
<dbReference type="GO" id="GO:0042797">
    <property type="term" value="P:tRNA transcription by RNA polymerase III"/>
    <property type="evidence" value="ECO:0007669"/>
    <property type="project" value="TreeGrafter"/>
</dbReference>
<feature type="region of interest" description="Disordered" evidence="5">
    <location>
        <begin position="1"/>
        <end position="276"/>
    </location>
</feature>
<evidence type="ECO:0000256" key="4">
    <source>
        <dbReference type="ARBA" id="ARBA00023242"/>
    </source>
</evidence>
<dbReference type="Pfam" id="PF05132">
    <property type="entry name" value="RNA_pol_Rpc4"/>
    <property type="match status" value="1"/>
</dbReference>
<dbReference type="AlphaFoldDB" id="A0A164VTH4"/>
<dbReference type="STRING" id="1314777.A0A164VTH4"/>
<dbReference type="PANTHER" id="PTHR13408">
    <property type="entry name" value="DNA-DIRECTED RNA POLYMERASE III"/>
    <property type="match status" value="1"/>
</dbReference>
<organism evidence="6 7">
    <name type="scientific">Sistotremastrum niveocremeum HHB9708</name>
    <dbReference type="NCBI Taxonomy" id="1314777"/>
    <lineage>
        <taxon>Eukaryota</taxon>
        <taxon>Fungi</taxon>
        <taxon>Dikarya</taxon>
        <taxon>Basidiomycota</taxon>
        <taxon>Agaricomycotina</taxon>
        <taxon>Agaricomycetes</taxon>
        <taxon>Sistotremastrales</taxon>
        <taxon>Sistotremastraceae</taxon>
        <taxon>Sertulicium</taxon>
        <taxon>Sertulicium niveocremeum</taxon>
    </lineage>
</organism>
<protein>
    <recommendedName>
        <fullName evidence="8">RNA polymerase III RPC4-domain-containing protein</fullName>
    </recommendedName>
</protein>
<dbReference type="EMBL" id="KV419404">
    <property type="protein sequence ID" value="KZS94454.1"/>
    <property type="molecule type" value="Genomic_DNA"/>
</dbReference>
<keyword evidence="7" id="KW-1185">Reference proteome</keyword>
<name>A0A164VTH4_9AGAM</name>
<feature type="compositionally biased region" description="Basic and acidic residues" evidence="5">
    <location>
        <begin position="207"/>
        <end position="217"/>
    </location>
</feature>
<evidence type="ECO:0000313" key="7">
    <source>
        <dbReference type="Proteomes" id="UP000076722"/>
    </source>
</evidence>
<feature type="compositionally biased region" description="Basic and acidic residues" evidence="5">
    <location>
        <begin position="346"/>
        <end position="368"/>
    </location>
</feature>
<evidence type="ECO:0008006" key="8">
    <source>
        <dbReference type="Google" id="ProtNLM"/>
    </source>
</evidence>
<gene>
    <name evidence="6" type="ORF">SISNIDRAFT_549017</name>
</gene>
<accession>A0A164VTH4</accession>
<dbReference type="OrthoDB" id="5836119at2759"/>
<evidence type="ECO:0000256" key="5">
    <source>
        <dbReference type="SAM" id="MobiDB-lite"/>
    </source>
</evidence>